<dbReference type="FunFam" id="1.20.1250.20:FF:000483">
    <property type="entry name" value="Related to allantoate permease"/>
    <property type="match status" value="1"/>
</dbReference>
<feature type="region of interest" description="Disordered" evidence="7">
    <location>
        <begin position="1"/>
        <end position="29"/>
    </location>
</feature>
<feature type="compositionally biased region" description="Basic and acidic residues" evidence="7">
    <location>
        <begin position="19"/>
        <end position="29"/>
    </location>
</feature>
<dbReference type="PANTHER" id="PTHR43791:SF63">
    <property type="entry name" value="HIGH AFFINITY CYSTEINE TRANSPORTER"/>
    <property type="match status" value="1"/>
</dbReference>
<accession>A0A4R8SMA2</accession>
<feature type="transmembrane region" description="Helical" evidence="8">
    <location>
        <begin position="198"/>
        <end position="217"/>
    </location>
</feature>
<dbReference type="PROSITE" id="PS50850">
    <property type="entry name" value="MFS"/>
    <property type="match status" value="1"/>
</dbReference>
<dbReference type="InterPro" id="IPR036259">
    <property type="entry name" value="MFS_trans_sf"/>
</dbReference>
<dbReference type="SUPFAM" id="SSF103473">
    <property type="entry name" value="MFS general substrate transporter"/>
    <property type="match status" value="1"/>
</dbReference>
<evidence type="ECO:0000313" key="11">
    <source>
        <dbReference type="Proteomes" id="UP000295604"/>
    </source>
</evidence>
<dbReference type="GO" id="GO:0016020">
    <property type="term" value="C:membrane"/>
    <property type="evidence" value="ECO:0007669"/>
    <property type="project" value="UniProtKB-SubCell"/>
</dbReference>
<feature type="transmembrane region" description="Helical" evidence="8">
    <location>
        <begin position="361"/>
        <end position="381"/>
    </location>
</feature>
<keyword evidence="4 8" id="KW-1133">Transmembrane helix</keyword>
<dbReference type="Pfam" id="PF07690">
    <property type="entry name" value="MFS_1"/>
    <property type="match status" value="1"/>
</dbReference>
<evidence type="ECO:0000256" key="2">
    <source>
        <dbReference type="ARBA" id="ARBA00022448"/>
    </source>
</evidence>
<comment type="subcellular location">
    <subcellularLocation>
        <location evidence="1">Membrane</location>
        <topology evidence="1">Multi-pass membrane protein</topology>
    </subcellularLocation>
</comment>
<evidence type="ECO:0000256" key="1">
    <source>
        <dbReference type="ARBA" id="ARBA00004141"/>
    </source>
</evidence>
<evidence type="ECO:0000256" key="3">
    <source>
        <dbReference type="ARBA" id="ARBA00022692"/>
    </source>
</evidence>
<evidence type="ECO:0000256" key="6">
    <source>
        <dbReference type="ARBA" id="ARBA00037968"/>
    </source>
</evidence>
<feature type="transmembrane region" description="Helical" evidence="8">
    <location>
        <begin position="297"/>
        <end position="322"/>
    </location>
</feature>
<feature type="transmembrane region" description="Helical" evidence="8">
    <location>
        <begin position="169"/>
        <end position="186"/>
    </location>
</feature>
<feature type="transmembrane region" description="Helical" evidence="8">
    <location>
        <begin position="141"/>
        <end position="163"/>
    </location>
</feature>
<evidence type="ECO:0000256" key="7">
    <source>
        <dbReference type="SAM" id="MobiDB-lite"/>
    </source>
</evidence>
<feature type="transmembrane region" description="Helical" evidence="8">
    <location>
        <begin position="425"/>
        <end position="448"/>
    </location>
</feature>
<keyword evidence="11" id="KW-1185">Reference proteome</keyword>
<dbReference type="PANTHER" id="PTHR43791">
    <property type="entry name" value="PERMEASE-RELATED"/>
    <property type="match status" value="1"/>
</dbReference>
<proteinExistence type="inferred from homology"/>
<organism evidence="10 11">
    <name type="scientific">Colletotrichum sidae</name>
    <dbReference type="NCBI Taxonomy" id="1347389"/>
    <lineage>
        <taxon>Eukaryota</taxon>
        <taxon>Fungi</taxon>
        <taxon>Dikarya</taxon>
        <taxon>Ascomycota</taxon>
        <taxon>Pezizomycotina</taxon>
        <taxon>Sordariomycetes</taxon>
        <taxon>Hypocreomycetidae</taxon>
        <taxon>Glomerellales</taxon>
        <taxon>Glomerellaceae</taxon>
        <taxon>Colletotrichum</taxon>
        <taxon>Colletotrichum orbiculare species complex</taxon>
    </lineage>
</organism>
<dbReference type="InterPro" id="IPR020846">
    <property type="entry name" value="MFS_dom"/>
</dbReference>
<evidence type="ECO:0000256" key="5">
    <source>
        <dbReference type="ARBA" id="ARBA00023136"/>
    </source>
</evidence>
<keyword evidence="5 8" id="KW-0472">Membrane</keyword>
<evidence type="ECO:0000313" key="10">
    <source>
        <dbReference type="EMBL" id="TDZ99573.1"/>
    </source>
</evidence>
<reference evidence="10 11" key="1">
    <citation type="submission" date="2018-11" db="EMBL/GenBank/DDBJ databases">
        <title>Genome sequence and assembly of Colletotrichum sidae.</title>
        <authorList>
            <person name="Gan P."/>
            <person name="Shirasu K."/>
        </authorList>
    </citation>
    <scope>NUCLEOTIDE SEQUENCE [LARGE SCALE GENOMIC DNA]</scope>
    <source>
        <strain evidence="10 11">CBS 518.97</strain>
    </source>
</reference>
<feature type="transmembrane region" description="Helical" evidence="8">
    <location>
        <begin position="387"/>
        <end position="413"/>
    </location>
</feature>
<gene>
    <name evidence="10" type="ORF">C8034_v000134</name>
</gene>
<feature type="transmembrane region" description="Helical" evidence="8">
    <location>
        <begin position="102"/>
        <end position="120"/>
    </location>
</feature>
<feature type="transmembrane region" description="Helical" evidence="8">
    <location>
        <begin position="334"/>
        <end position="354"/>
    </location>
</feature>
<comment type="similarity">
    <text evidence="6">Belongs to the major facilitator superfamily. Allantoate permease family.</text>
</comment>
<dbReference type="EMBL" id="QAPF01001625">
    <property type="protein sequence ID" value="TDZ99573.1"/>
    <property type="molecule type" value="Genomic_DNA"/>
</dbReference>
<dbReference type="AlphaFoldDB" id="A0A4R8SMA2"/>
<evidence type="ECO:0000256" key="4">
    <source>
        <dbReference type="ARBA" id="ARBA00022989"/>
    </source>
</evidence>
<evidence type="ECO:0000259" key="9">
    <source>
        <dbReference type="PROSITE" id="PS50850"/>
    </source>
</evidence>
<dbReference type="InterPro" id="IPR011701">
    <property type="entry name" value="MFS"/>
</dbReference>
<protein>
    <submittedName>
        <fullName evidence="10">Putative transporter</fullName>
    </submittedName>
</protein>
<feature type="transmembrane region" description="Helical" evidence="8">
    <location>
        <begin position="65"/>
        <end position="82"/>
    </location>
</feature>
<evidence type="ECO:0000256" key="8">
    <source>
        <dbReference type="SAM" id="Phobius"/>
    </source>
</evidence>
<feature type="transmembrane region" description="Helical" evidence="8">
    <location>
        <begin position="229"/>
        <end position="249"/>
    </location>
</feature>
<name>A0A4R8SMA2_9PEZI</name>
<dbReference type="Gene3D" id="1.20.1250.20">
    <property type="entry name" value="MFS general substrate transporter like domains"/>
    <property type="match status" value="2"/>
</dbReference>
<dbReference type="FunFam" id="1.20.1250.20:FF:000064">
    <property type="entry name" value="MFS allantoate transporter"/>
    <property type="match status" value="1"/>
</dbReference>
<keyword evidence="3 8" id="KW-0812">Transmembrane</keyword>
<sequence>MASSDANEVRPAAKTSLHQVERTDSYEKAEAQRLENVDGELSRYLGDGTSAPITRERSDELRRKIDRRILVVMIGTYFLQAIDKGTMSFASVMGLQKDTGLVGQQFSWLTTCIYIAILFVEYPQNVLIGRLPIAKYLSFSIVAWGAVLACHAACTNFTGLVVVRTLLGIFESACQPAFVILSSMWYRREEQASRVTYWYMMNGAQQIVGGLLAYAFTHIKSGPLKSWQWLFLIYGVISVFFGLFVLVWMPDSPMRAKCFTEDEKRDMIERVRDNQTGIQNKKFKREQAVEALKDPQIWGYALVALCTTLPTSGLGAFANIIIMSFGFSTLQVQLLAMVLGFYIIIVLFSSVWLVKKFGQNLYVMLGFVVPSVLGTVLLMTLPNETYAQHIGLLICYYITLSFWSAQTLALSLISRNVAGQTKKQCAVALNFIVWAAGNAIGPQVFLSWNAPRYFIAFATHIGCYALLIIVIISLRVYLTRQNKKRDEMAAAGVTEASPEYTAHAFEDMTDKQNLSFRYVF</sequence>
<dbReference type="Proteomes" id="UP000295604">
    <property type="component" value="Unassembled WGS sequence"/>
</dbReference>
<keyword evidence="2" id="KW-0813">Transport</keyword>
<dbReference type="GO" id="GO:0033229">
    <property type="term" value="F:cysteine transmembrane transporter activity"/>
    <property type="evidence" value="ECO:0007669"/>
    <property type="project" value="TreeGrafter"/>
</dbReference>
<feature type="transmembrane region" description="Helical" evidence="8">
    <location>
        <begin position="454"/>
        <end position="478"/>
    </location>
</feature>
<feature type="domain" description="Major facilitator superfamily (MFS) profile" evidence="9">
    <location>
        <begin position="69"/>
        <end position="485"/>
    </location>
</feature>
<comment type="caution">
    <text evidence="10">The sequence shown here is derived from an EMBL/GenBank/DDBJ whole genome shotgun (WGS) entry which is preliminary data.</text>
</comment>